<keyword evidence="5" id="KW-0539">Nucleus</keyword>
<evidence type="ECO:0000256" key="4">
    <source>
        <dbReference type="ARBA" id="ARBA00022694"/>
    </source>
</evidence>
<dbReference type="GO" id="GO:0005634">
    <property type="term" value="C:nucleus"/>
    <property type="evidence" value="ECO:0007669"/>
    <property type="project" value="UniProtKB-SubCell"/>
</dbReference>
<comment type="subcellular location">
    <subcellularLocation>
        <location evidence="1">Nucleus</location>
    </subcellularLocation>
</comment>
<keyword evidence="8" id="KW-1185">Reference proteome</keyword>
<gene>
    <name evidence="7" type="ORF">PoB_007600800</name>
</gene>
<dbReference type="Pfam" id="PF04189">
    <property type="entry name" value="Gcd10p"/>
    <property type="match status" value="1"/>
</dbReference>
<name>A0AAV4DZ00_9GAST</name>
<dbReference type="PANTHER" id="PTHR12945">
    <property type="entry name" value="TRANSLATION INITIATION FACTOR EIF3-RELATED"/>
    <property type="match status" value="1"/>
</dbReference>
<protein>
    <recommendedName>
        <fullName evidence="3">tRNA (adenine(58)-N(1))-methyltransferase non-catalytic subunit TRM6</fullName>
    </recommendedName>
    <alternativeName>
        <fullName evidence="6">tRNA(m1A58)-methyltransferase subunit TRM6</fullName>
    </alternativeName>
</protein>
<dbReference type="PANTHER" id="PTHR12945:SF0">
    <property type="entry name" value="TRNA (ADENINE(58)-N(1))-METHYLTRANSFERASE NON-CATALYTIC SUBUNIT TRM6"/>
    <property type="match status" value="1"/>
</dbReference>
<sequence length="61" mass="6784">MRPTPRLILEIFSKDPSKICYLRADSLSQLLSYSNVMHGSKVALVETCQGLVLSCLLQRCG</sequence>
<evidence type="ECO:0000256" key="5">
    <source>
        <dbReference type="ARBA" id="ARBA00023242"/>
    </source>
</evidence>
<reference evidence="7 8" key="1">
    <citation type="journal article" date="2021" name="Elife">
        <title>Chloroplast acquisition without the gene transfer in kleptoplastic sea slugs, Plakobranchus ocellatus.</title>
        <authorList>
            <person name="Maeda T."/>
            <person name="Takahashi S."/>
            <person name="Yoshida T."/>
            <person name="Shimamura S."/>
            <person name="Takaki Y."/>
            <person name="Nagai Y."/>
            <person name="Toyoda A."/>
            <person name="Suzuki Y."/>
            <person name="Arimoto A."/>
            <person name="Ishii H."/>
            <person name="Satoh N."/>
            <person name="Nishiyama T."/>
            <person name="Hasebe M."/>
            <person name="Maruyama T."/>
            <person name="Minagawa J."/>
            <person name="Obokata J."/>
            <person name="Shigenobu S."/>
        </authorList>
    </citation>
    <scope>NUCLEOTIDE SEQUENCE [LARGE SCALE GENOMIC DNA]</scope>
</reference>
<evidence type="ECO:0000256" key="2">
    <source>
        <dbReference type="ARBA" id="ARBA00008320"/>
    </source>
</evidence>
<evidence type="ECO:0000313" key="8">
    <source>
        <dbReference type="Proteomes" id="UP000735302"/>
    </source>
</evidence>
<feature type="non-terminal residue" evidence="7">
    <location>
        <position position="61"/>
    </location>
</feature>
<dbReference type="AlphaFoldDB" id="A0AAV4DZ00"/>
<dbReference type="InterPro" id="IPR017423">
    <property type="entry name" value="TRM6"/>
</dbReference>
<accession>A0AAV4DZ00</accession>
<dbReference type="GO" id="GO:0031515">
    <property type="term" value="C:tRNA (m1A) methyltransferase complex"/>
    <property type="evidence" value="ECO:0007669"/>
    <property type="project" value="InterPro"/>
</dbReference>
<comment type="caution">
    <text evidence="7">The sequence shown here is derived from an EMBL/GenBank/DDBJ whole genome shotgun (WGS) entry which is preliminary data.</text>
</comment>
<keyword evidence="4" id="KW-0819">tRNA processing</keyword>
<evidence type="ECO:0000256" key="6">
    <source>
        <dbReference type="ARBA" id="ARBA00032319"/>
    </source>
</evidence>
<dbReference type="EMBL" id="BLXT01008491">
    <property type="protein sequence ID" value="GFO49503.1"/>
    <property type="molecule type" value="Genomic_DNA"/>
</dbReference>
<evidence type="ECO:0000313" key="7">
    <source>
        <dbReference type="EMBL" id="GFO49503.1"/>
    </source>
</evidence>
<dbReference type="GO" id="GO:0030488">
    <property type="term" value="P:tRNA methylation"/>
    <property type="evidence" value="ECO:0007669"/>
    <property type="project" value="InterPro"/>
</dbReference>
<organism evidence="7 8">
    <name type="scientific">Plakobranchus ocellatus</name>
    <dbReference type="NCBI Taxonomy" id="259542"/>
    <lineage>
        <taxon>Eukaryota</taxon>
        <taxon>Metazoa</taxon>
        <taxon>Spiralia</taxon>
        <taxon>Lophotrochozoa</taxon>
        <taxon>Mollusca</taxon>
        <taxon>Gastropoda</taxon>
        <taxon>Heterobranchia</taxon>
        <taxon>Euthyneura</taxon>
        <taxon>Panpulmonata</taxon>
        <taxon>Sacoglossa</taxon>
        <taxon>Placobranchoidea</taxon>
        <taxon>Plakobranchidae</taxon>
        <taxon>Plakobranchus</taxon>
    </lineage>
</organism>
<evidence type="ECO:0000256" key="3">
    <source>
        <dbReference type="ARBA" id="ARBA00021704"/>
    </source>
</evidence>
<comment type="similarity">
    <text evidence="2">Belongs to the TRM6/GCD10 family.</text>
</comment>
<proteinExistence type="inferred from homology"/>
<evidence type="ECO:0000256" key="1">
    <source>
        <dbReference type="ARBA" id="ARBA00004123"/>
    </source>
</evidence>
<dbReference type="Proteomes" id="UP000735302">
    <property type="component" value="Unassembled WGS sequence"/>
</dbReference>